<dbReference type="Pfam" id="PF13102">
    <property type="entry name" value="Phage_int_SAM_5"/>
    <property type="match status" value="1"/>
</dbReference>
<keyword evidence="1" id="KW-0238">DNA-binding</keyword>
<dbReference type="InterPro" id="IPR010998">
    <property type="entry name" value="Integrase_recombinase_N"/>
</dbReference>
<evidence type="ECO:0000313" key="4">
    <source>
        <dbReference type="Proteomes" id="UP000585050"/>
    </source>
</evidence>
<gene>
    <name evidence="3" type="ORF">HGP29_27510</name>
</gene>
<keyword evidence="4" id="KW-1185">Reference proteome</keyword>
<comment type="caution">
    <text evidence="3">The sequence shown here is derived from an EMBL/GenBank/DDBJ whole genome shotgun (WGS) entry which is preliminary data.</text>
</comment>
<evidence type="ECO:0000259" key="2">
    <source>
        <dbReference type="Pfam" id="PF13102"/>
    </source>
</evidence>
<dbReference type="GO" id="GO:0003677">
    <property type="term" value="F:DNA binding"/>
    <property type="evidence" value="ECO:0007669"/>
    <property type="project" value="UniProtKB-KW"/>
</dbReference>
<organism evidence="3 4">
    <name type="scientific">Flammeovirga agarivorans</name>
    <dbReference type="NCBI Taxonomy" id="2726742"/>
    <lineage>
        <taxon>Bacteria</taxon>
        <taxon>Pseudomonadati</taxon>
        <taxon>Bacteroidota</taxon>
        <taxon>Cytophagia</taxon>
        <taxon>Cytophagales</taxon>
        <taxon>Flammeovirgaceae</taxon>
        <taxon>Flammeovirga</taxon>
    </lineage>
</organism>
<dbReference type="EMBL" id="JABAIL010000017">
    <property type="protein sequence ID" value="NLR94985.1"/>
    <property type="molecule type" value="Genomic_DNA"/>
</dbReference>
<dbReference type="InterPro" id="IPR025269">
    <property type="entry name" value="SAM-like_dom"/>
</dbReference>
<accession>A0A7X8XZH6</accession>
<proteinExistence type="predicted"/>
<name>A0A7X8XZH6_9BACT</name>
<sequence>MSKTIQQKELKLSAGTSRNYHVRLARVNQYLQETQQKEVKLNELNPQWGRKFINWLEHQKN</sequence>
<dbReference type="RefSeq" id="WP_168885694.1">
    <property type="nucleotide sequence ID" value="NZ_JABAIL010000017.1"/>
</dbReference>
<reference evidence="3 4" key="1">
    <citation type="submission" date="2020-04" db="EMBL/GenBank/DDBJ databases">
        <title>Flammeovirga sp. SR4, a novel species isolated from seawater.</title>
        <authorList>
            <person name="Wang X."/>
        </authorList>
    </citation>
    <scope>NUCLEOTIDE SEQUENCE [LARGE SCALE GENOMIC DNA]</scope>
    <source>
        <strain evidence="3 4">SR4</strain>
    </source>
</reference>
<evidence type="ECO:0000256" key="1">
    <source>
        <dbReference type="ARBA" id="ARBA00023125"/>
    </source>
</evidence>
<protein>
    <recommendedName>
        <fullName evidence="2">Phage integrase SAM-like domain-containing protein</fullName>
    </recommendedName>
</protein>
<dbReference type="AlphaFoldDB" id="A0A7X8XZH6"/>
<evidence type="ECO:0000313" key="3">
    <source>
        <dbReference type="EMBL" id="NLR94985.1"/>
    </source>
</evidence>
<dbReference type="Proteomes" id="UP000585050">
    <property type="component" value="Unassembled WGS sequence"/>
</dbReference>
<feature type="domain" description="Phage integrase SAM-like" evidence="2">
    <location>
        <begin position="2"/>
        <end position="59"/>
    </location>
</feature>
<dbReference type="Gene3D" id="1.10.150.130">
    <property type="match status" value="1"/>
</dbReference>